<organism evidence="1">
    <name type="scientific">Oppiella nova</name>
    <dbReference type="NCBI Taxonomy" id="334625"/>
    <lineage>
        <taxon>Eukaryota</taxon>
        <taxon>Metazoa</taxon>
        <taxon>Ecdysozoa</taxon>
        <taxon>Arthropoda</taxon>
        <taxon>Chelicerata</taxon>
        <taxon>Arachnida</taxon>
        <taxon>Acari</taxon>
        <taxon>Acariformes</taxon>
        <taxon>Sarcoptiformes</taxon>
        <taxon>Oribatida</taxon>
        <taxon>Brachypylina</taxon>
        <taxon>Oppioidea</taxon>
        <taxon>Oppiidae</taxon>
        <taxon>Oppiella</taxon>
    </lineage>
</organism>
<evidence type="ECO:0000313" key="1">
    <source>
        <dbReference type="EMBL" id="CAD7639326.1"/>
    </source>
</evidence>
<dbReference type="AlphaFoldDB" id="A0A7R9QCP3"/>
<dbReference type="EMBL" id="CAJPVJ010000395">
    <property type="protein sequence ID" value="CAG2162328.1"/>
    <property type="molecule type" value="Genomic_DNA"/>
</dbReference>
<keyword evidence="2" id="KW-1185">Reference proteome</keyword>
<dbReference type="EMBL" id="OC915220">
    <property type="protein sequence ID" value="CAD7639326.1"/>
    <property type="molecule type" value="Genomic_DNA"/>
</dbReference>
<sequence>MANEFQHILTNLLNVDNQFRTKAEEVYDAIPPAERTQHLFATIIDDTKDEEVVCANCLPYS</sequence>
<dbReference type="Proteomes" id="UP000728032">
    <property type="component" value="Unassembled WGS sequence"/>
</dbReference>
<protein>
    <submittedName>
        <fullName evidence="1">Uncharacterized protein</fullName>
    </submittedName>
</protein>
<dbReference type="OrthoDB" id="543373at2759"/>
<gene>
    <name evidence="1" type="ORF">ONB1V03_LOCUS1924</name>
</gene>
<evidence type="ECO:0000313" key="2">
    <source>
        <dbReference type="Proteomes" id="UP000728032"/>
    </source>
</evidence>
<reference evidence="1" key="1">
    <citation type="submission" date="2020-11" db="EMBL/GenBank/DDBJ databases">
        <authorList>
            <person name="Tran Van P."/>
        </authorList>
    </citation>
    <scope>NUCLEOTIDE SEQUENCE</scope>
</reference>
<proteinExistence type="predicted"/>
<name>A0A7R9QCP3_9ACAR</name>
<accession>A0A7R9QCP3</accession>